<dbReference type="GO" id="GO:0004516">
    <property type="term" value="F:nicotinate phosphoribosyltransferase activity"/>
    <property type="evidence" value="ECO:0007669"/>
    <property type="project" value="UniProtKB-EC"/>
</dbReference>
<dbReference type="NCBIfam" id="NF006415">
    <property type="entry name" value="PRK08662.1"/>
    <property type="match status" value="1"/>
</dbReference>
<dbReference type="Gene3D" id="3.90.1170.20">
    <property type="entry name" value="Quinolinate phosphoribosyl transferase, N-terminal domain"/>
    <property type="match status" value="1"/>
</dbReference>
<evidence type="ECO:0000259" key="2">
    <source>
        <dbReference type="Pfam" id="PF01729"/>
    </source>
</evidence>
<dbReference type="CDD" id="cd01571">
    <property type="entry name" value="NAPRTase_B"/>
    <property type="match status" value="1"/>
</dbReference>
<feature type="domain" description="Quinolinate phosphoribosyl transferase N-terminal" evidence="3">
    <location>
        <begin position="39"/>
        <end position="128"/>
    </location>
</feature>
<dbReference type="PANTHER" id="PTHR43202">
    <property type="entry name" value="NICOTINATE-NUCLEOTIDE PYROPHOSPHORYLASE"/>
    <property type="match status" value="1"/>
</dbReference>
<sequence>MSKRPWLSSLEEVEAFQVGKERLFYSATHEEIRKGYTTDVYFVTAQEILRHLKLADTVVTAEVFPRRPGVLCGVSEVLNLLSESNVEIWGLEEGEEFAAKEVIMRIRGPYSEFGIFETPLLGILAHSSGWATAARECKRAAGEKLVLSFGARHVHPAVAPVLERAALVGGVDGAACILGAKLFGKEPGGTIPHAVILIVGDTVITAKAFEEAIPERFPRIILVDTFKDEAEESLRVARVLGERLSGVRLDTPDERGGVTPALVEEVRERLRQAGFPHVKIVVSGGLNPERIALLRDKADVFGVGSYISSAPPIDMTMDIKEVAGQNVAKRGRIPGIIPNPRLKRLK</sequence>
<dbReference type="InterPro" id="IPR035809">
    <property type="entry name" value="NAPRTase_arc-type"/>
</dbReference>
<dbReference type="InterPro" id="IPR022412">
    <property type="entry name" value="Quinolinate_PRibosylTrfase_N"/>
</dbReference>
<keyword evidence="4" id="KW-0436">Ligase</keyword>
<accession>A0A7V3YGE5</accession>
<dbReference type="Gene3D" id="3.20.20.70">
    <property type="entry name" value="Aldolase class I"/>
    <property type="match status" value="1"/>
</dbReference>
<dbReference type="Pfam" id="PF01729">
    <property type="entry name" value="QRPTase_C"/>
    <property type="match status" value="1"/>
</dbReference>
<gene>
    <name evidence="4" type="ORF">ENV30_04830</name>
</gene>
<dbReference type="InterPro" id="IPR002638">
    <property type="entry name" value="Quinolinate_PRibosylTrfase_C"/>
</dbReference>
<proteinExistence type="predicted"/>
<dbReference type="EC" id="6.3.4.21" evidence="4"/>
<evidence type="ECO:0000313" key="4">
    <source>
        <dbReference type="EMBL" id="HGI30618.1"/>
    </source>
</evidence>
<dbReference type="InterPro" id="IPR013785">
    <property type="entry name" value="Aldolase_TIM"/>
</dbReference>
<dbReference type="EMBL" id="DTFV01000066">
    <property type="protein sequence ID" value="HGI30618.1"/>
    <property type="molecule type" value="Genomic_DNA"/>
</dbReference>
<keyword evidence="4" id="KW-0328">Glycosyltransferase</keyword>
<dbReference type="AlphaFoldDB" id="A0A7V3YGE5"/>
<evidence type="ECO:0000259" key="3">
    <source>
        <dbReference type="Pfam" id="PF02749"/>
    </source>
</evidence>
<dbReference type="InterPro" id="IPR053190">
    <property type="entry name" value="NAPRTase-like"/>
</dbReference>
<dbReference type="GO" id="GO:0009435">
    <property type="term" value="P:NAD+ biosynthetic process"/>
    <property type="evidence" value="ECO:0007669"/>
    <property type="project" value="InterPro"/>
</dbReference>
<feature type="domain" description="Quinolinate phosphoribosyl transferase C-terminal" evidence="2">
    <location>
        <begin position="131"/>
        <end position="318"/>
    </location>
</feature>
<dbReference type="SUPFAM" id="SSF51690">
    <property type="entry name" value="Nicotinate/Quinolinate PRTase C-terminal domain-like"/>
    <property type="match status" value="1"/>
</dbReference>
<evidence type="ECO:0000256" key="1">
    <source>
        <dbReference type="ARBA" id="ARBA00022679"/>
    </source>
</evidence>
<keyword evidence="1 4" id="KW-0808">Transferase</keyword>
<dbReference type="InterPro" id="IPR037128">
    <property type="entry name" value="Quinolinate_PRibosylTase_N_sf"/>
</dbReference>
<name>A0A7V3YGE5_9BACT</name>
<protein>
    <submittedName>
        <fullName evidence="4">Nicotinate phosphoribosyltransferase</fullName>
        <ecNumber evidence="4">6.3.4.21</ecNumber>
    </submittedName>
</protein>
<comment type="caution">
    <text evidence="4">The sequence shown here is derived from an EMBL/GenBank/DDBJ whole genome shotgun (WGS) entry which is preliminary data.</text>
</comment>
<organism evidence="4">
    <name type="scientific">Candidatus Caldatribacterium californiense</name>
    <dbReference type="NCBI Taxonomy" id="1454726"/>
    <lineage>
        <taxon>Bacteria</taxon>
        <taxon>Pseudomonadati</taxon>
        <taxon>Atribacterota</taxon>
        <taxon>Atribacteria</taxon>
        <taxon>Atribacterales</taxon>
        <taxon>Candidatus Caldatribacteriaceae</taxon>
        <taxon>Candidatus Caldatribacterium</taxon>
    </lineage>
</organism>
<dbReference type="Pfam" id="PF02749">
    <property type="entry name" value="QRPTase_N"/>
    <property type="match status" value="1"/>
</dbReference>
<dbReference type="SUPFAM" id="SSF54675">
    <property type="entry name" value="Nicotinate/Quinolinate PRTase N-terminal domain-like"/>
    <property type="match status" value="1"/>
</dbReference>
<dbReference type="PANTHER" id="PTHR43202:SF1">
    <property type="entry name" value="NICOTINATE PHOSPHORIBOSYLTRANSFERASE"/>
    <property type="match status" value="1"/>
</dbReference>
<dbReference type="GO" id="GO:0004514">
    <property type="term" value="F:nicotinate-nucleotide diphosphorylase (carboxylating) activity"/>
    <property type="evidence" value="ECO:0007669"/>
    <property type="project" value="InterPro"/>
</dbReference>
<reference evidence="4" key="1">
    <citation type="journal article" date="2020" name="mSystems">
        <title>Genome- and Community-Level Interaction Insights into Carbon Utilization and Element Cycling Functions of Hydrothermarchaeota in Hydrothermal Sediment.</title>
        <authorList>
            <person name="Zhou Z."/>
            <person name="Liu Y."/>
            <person name="Xu W."/>
            <person name="Pan J."/>
            <person name="Luo Z.H."/>
            <person name="Li M."/>
        </authorList>
    </citation>
    <scope>NUCLEOTIDE SEQUENCE [LARGE SCALE GENOMIC DNA]</scope>
    <source>
        <strain evidence="4">SpSt-747</strain>
    </source>
</reference>
<dbReference type="InterPro" id="IPR036068">
    <property type="entry name" value="Nicotinate_pribotase-like_C"/>
</dbReference>